<name>A0A9W8L4G2_9FUNG</name>
<dbReference type="Proteomes" id="UP001151516">
    <property type="component" value="Unassembled WGS sequence"/>
</dbReference>
<dbReference type="Gene3D" id="1.50.10.10">
    <property type="match status" value="1"/>
</dbReference>
<dbReference type="InterPro" id="IPR012341">
    <property type="entry name" value="6hp_glycosidase-like_sf"/>
</dbReference>
<accession>A0A9W8L4G2</accession>
<gene>
    <name evidence="16" type="primary">CWH41</name>
    <name evidence="16" type="ORF">IWW39_002474</name>
</gene>
<sequence>MQIGGLAAVALCALPLILAHGDAVDLNSELLWGTYRPNLYFGTRPRLANSLVSGLMWFGLDGRHWQSIRHSCELGDNLSEYGYSRHNGRDFGEQTMRDNDQGVEIKSTFIKVPGDVGGSWAVRFTGRTLDEGTQGVSLVYYFGLEGNGTMSTMVDDSMARVRGRTPELGKFSIRVEPAQSNQYPVVPKDFSNIGGIRTDGSRINGVGLKVPKTEVWRAKDIFQDVLLDSARTRARAMSEHTKGASQFPGSLLFGLDNAGLRKKGTNMFFVQMNVQGEFAFDVIYECADKTSHIDSVAIDAIASNRRKEFDARFEASFSLREKGFSKAQIEMARNALSSLIGGIGYFHGSGLVSSKPKPEFGAEGESEAELGKPYSLFATTPSRPFFPRGFLWDEGFHQLVLRQWDSDLSLEVIRSWFGAMDDNGWIAREQILGDEARSKVPREFQVQYPNFANPPTILFAVEAMAEQQLAHGITARSVDMLQGAMEESVCDEHCLLRGKLEDLAPYTARLLSFFQKSQLGESMDETPSNAGYRWRGRTENHTLTSGLDDYPRASVPSTGELHVDLYSWVAYMVRLNAELTGTGDAELALHLEMLDKIHWNEQEKMYCDVSTGVREDYDELEDEDSGVERVFVCHRGYVSLFPMLLGLVSPDSDKLGHILDMIEDPEELWTEFGVRSLSKRDEYYGQGENYWRGPIWININYLILSSLHRNYMSAEGPYQGQARSIYTRLRENLMSNVFEQYQSSRFFWEQYNPEDGSGQRTHPFTGWTTLIVLVMSEKY</sequence>
<dbReference type="GO" id="GO:0004573">
    <property type="term" value="F:Glc3Man9GlcNAc2 oligosaccharide glucosidase activity"/>
    <property type="evidence" value="ECO:0007669"/>
    <property type="project" value="UniProtKB-UniRule"/>
</dbReference>
<dbReference type="SUPFAM" id="SSF48208">
    <property type="entry name" value="Six-hairpin glycosidases"/>
    <property type="match status" value="1"/>
</dbReference>
<dbReference type="Pfam" id="PF03200">
    <property type="entry name" value="Glyco_hydro_63"/>
    <property type="match status" value="1"/>
</dbReference>
<keyword evidence="3" id="KW-0812">Transmembrane</keyword>
<dbReference type="GO" id="GO:0009311">
    <property type="term" value="P:oligosaccharide metabolic process"/>
    <property type="evidence" value="ECO:0007669"/>
    <property type="project" value="UniProtKB-UniRule"/>
</dbReference>
<evidence type="ECO:0000256" key="13">
    <source>
        <dbReference type="SAM" id="SignalP"/>
    </source>
</evidence>
<dbReference type="OrthoDB" id="410058at2759"/>
<dbReference type="GO" id="GO:0005789">
    <property type="term" value="C:endoplasmic reticulum membrane"/>
    <property type="evidence" value="ECO:0007669"/>
    <property type="project" value="UniProtKB-SubCell"/>
</dbReference>
<evidence type="ECO:0000256" key="4">
    <source>
        <dbReference type="ARBA" id="ARBA00022801"/>
    </source>
</evidence>
<dbReference type="InterPro" id="IPR008928">
    <property type="entry name" value="6-hairpin_glycosidase_sf"/>
</dbReference>
<dbReference type="InterPro" id="IPR031335">
    <property type="entry name" value="Glyco_hydro_63_C"/>
</dbReference>
<evidence type="ECO:0000256" key="3">
    <source>
        <dbReference type="ARBA" id="ARBA00022692"/>
    </source>
</evidence>
<dbReference type="PANTHER" id="PTHR10412">
    <property type="entry name" value="MANNOSYL-OLIGOSACCHARIDE GLUCOSIDASE"/>
    <property type="match status" value="1"/>
</dbReference>
<evidence type="ECO:0000256" key="1">
    <source>
        <dbReference type="ARBA" id="ARBA00004648"/>
    </source>
</evidence>
<evidence type="ECO:0000256" key="5">
    <source>
        <dbReference type="ARBA" id="ARBA00022824"/>
    </source>
</evidence>
<feature type="domain" description="Glycosyl hydrolase family 63 N-terminal" evidence="15">
    <location>
        <begin position="30"/>
        <end position="239"/>
    </location>
</feature>
<evidence type="ECO:0000256" key="9">
    <source>
        <dbReference type="ARBA" id="ARBA00023180"/>
    </source>
</evidence>
<evidence type="ECO:0000259" key="15">
    <source>
        <dbReference type="Pfam" id="PF16923"/>
    </source>
</evidence>
<dbReference type="PANTHER" id="PTHR10412:SF11">
    <property type="entry name" value="MANNOSYL-OLIGOSACCHARIDE GLUCOSIDASE"/>
    <property type="match status" value="1"/>
</dbReference>
<dbReference type="Gene3D" id="2.70.98.110">
    <property type="entry name" value="Glycosyl hydrolase family 63, N-terminal domain"/>
    <property type="match status" value="1"/>
</dbReference>
<keyword evidence="17" id="KW-1185">Reference proteome</keyword>
<comment type="caution">
    <text evidence="16">The sequence shown here is derived from an EMBL/GenBank/DDBJ whole genome shotgun (WGS) entry which is preliminary data.</text>
</comment>
<evidence type="ECO:0000256" key="12">
    <source>
        <dbReference type="RuleBase" id="RU368089"/>
    </source>
</evidence>
<keyword evidence="4 12" id="KW-0378">Hydrolase</keyword>
<keyword evidence="13" id="KW-0732">Signal</keyword>
<evidence type="ECO:0000259" key="14">
    <source>
        <dbReference type="Pfam" id="PF03200"/>
    </source>
</evidence>
<reference evidence="16" key="1">
    <citation type="submission" date="2022-07" db="EMBL/GenBank/DDBJ databases">
        <title>Phylogenomic reconstructions and comparative analyses of Kickxellomycotina fungi.</title>
        <authorList>
            <person name="Reynolds N.K."/>
            <person name="Stajich J.E."/>
            <person name="Barry K."/>
            <person name="Grigoriev I.V."/>
            <person name="Crous P."/>
            <person name="Smith M.E."/>
        </authorList>
    </citation>
    <scope>NUCLEOTIDE SEQUENCE</scope>
    <source>
        <strain evidence="16">CBS 109367</strain>
    </source>
</reference>
<proteinExistence type="inferred from homology"/>
<dbReference type="InterPro" id="IPR004888">
    <property type="entry name" value="Glycoside_hydrolase_63"/>
</dbReference>
<evidence type="ECO:0000256" key="11">
    <source>
        <dbReference type="ARBA" id="ARBA00038888"/>
    </source>
</evidence>
<keyword evidence="10 12" id="KW-0326">Glycosidase</keyword>
<dbReference type="InterPro" id="IPR038518">
    <property type="entry name" value="Glyco_hydro_63N_sf"/>
</dbReference>
<comment type="catalytic activity">
    <reaction evidence="12">
        <text>N(4)-(alpha-D-Glc-(1-&gt;2)-alpha-D-Glc-(1-&gt;3)-alpha-D-Glc-(1-&gt;3)-alpha-D-Man-(1-&gt;2)-alpha-D-Man-(1-&gt;2)-alpha-D-Man-(1-&gt;3)-[alpha-D-Man-(1-&gt;2)-alpha-D-Man-(1-&gt;3)-[alpha-D-Man-(1-&gt;2)-alpha-D-Man-(1-&gt;6)]-alpha-D-Man-(1-&gt;6)]-beta-D-Man-(1-&gt;4)-beta-D-GlcNAc-(1-&gt;4)-beta-D-GlcNAc)-L-asparaginyl-[protein] + H2O = N(4)-(alpha-D-Glc-(1-&gt;3)-alpha-D-Glc-(1-&gt;3)-alpha-D-Man-(1-&gt;2)-alpha-D-Man-(1-&gt;2)-alpha-D-Man-(1-&gt;3)-[alpha-D-Man-(1-&gt;2)-alpha-D-Man-(1-&gt;3)-[alpha-D-Man-(1-&gt;2)-alpha-D-Man-(1-&gt;6)]-alpha-D-Man-(1-&gt;6)]-beta-D-Man-(1-&gt;4)-beta-D-GlcNAc-(1-&gt;4)-beta-D-GlcNAc)-L-asparaginyl-[protein] + beta-D-glucose</text>
        <dbReference type="Rhea" id="RHEA:55988"/>
        <dbReference type="Rhea" id="RHEA-COMP:12806"/>
        <dbReference type="Rhea" id="RHEA-COMP:14355"/>
        <dbReference type="ChEBI" id="CHEBI:15377"/>
        <dbReference type="ChEBI" id="CHEBI:15903"/>
        <dbReference type="ChEBI" id="CHEBI:59082"/>
        <dbReference type="ChEBI" id="CHEBI:132537"/>
        <dbReference type="EC" id="3.2.1.106"/>
    </reaction>
</comment>
<feature type="chain" id="PRO_5040818655" description="Mannosyl-oligosaccharide glucosidase" evidence="13">
    <location>
        <begin position="24"/>
        <end position="779"/>
    </location>
</feature>
<organism evidence="16 17">
    <name type="scientific">Coemansia spiralis</name>
    <dbReference type="NCBI Taxonomy" id="417178"/>
    <lineage>
        <taxon>Eukaryota</taxon>
        <taxon>Fungi</taxon>
        <taxon>Fungi incertae sedis</taxon>
        <taxon>Zoopagomycota</taxon>
        <taxon>Kickxellomycotina</taxon>
        <taxon>Kickxellomycetes</taxon>
        <taxon>Kickxellales</taxon>
        <taxon>Kickxellaceae</taxon>
        <taxon>Coemansia</taxon>
    </lineage>
</organism>
<dbReference type="InterPro" id="IPR031631">
    <property type="entry name" value="Glyco_hydro_63N"/>
</dbReference>
<feature type="domain" description="Glycosyl hydrolase family 63 C-terminal" evidence="14">
    <location>
        <begin position="298"/>
        <end position="777"/>
    </location>
</feature>
<dbReference type="Pfam" id="PF16923">
    <property type="entry name" value="Glyco_hydro_63N"/>
    <property type="match status" value="1"/>
</dbReference>
<dbReference type="AlphaFoldDB" id="A0A9W8L4G2"/>
<evidence type="ECO:0000256" key="8">
    <source>
        <dbReference type="ARBA" id="ARBA00023136"/>
    </source>
</evidence>
<keyword evidence="9" id="KW-0325">Glycoprotein</keyword>
<evidence type="ECO:0000313" key="17">
    <source>
        <dbReference type="Proteomes" id="UP001151516"/>
    </source>
</evidence>
<evidence type="ECO:0000256" key="6">
    <source>
        <dbReference type="ARBA" id="ARBA00022968"/>
    </source>
</evidence>
<evidence type="ECO:0000256" key="10">
    <source>
        <dbReference type="ARBA" id="ARBA00023295"/>
    </source>
</evidence>
<keyword evidence="5 12" id="KW-0256">Endoplasmic reticulum</keyword>
<protein>
    <recommendedName>
        <fullName evidence="11 12">Mannosyl-oligosaccharide glucosidase</fullName>
        <ecNumber evidence="11 12">3.2.1.106</ecNumber>
    </recommendedName>
</protein>
<evidence type="ECO:0000256" key="2">
    <source>
        <dbReference type="ARBA" id="ARBA00010833"/>
    </source>
</evidence>
<feature type="signal peptide" evidence="13">
    <location>
        <begin position="1"/>
        <end position="23"/>
    </location>
</feature>
<evidence type="ECO:0000256" key="7">
    <source>
        <dbReference type="ARBA" id="ARBA00022989"/>
    </source>
</evidence>
<dbReference type="EMBL" id="JANBTX010000055">
    <property type="protein sequence ID" value="KAJ2688056.1"/>
    <property type="molecule type" value="Genomic_DNA"/>
</dbReference>
<keyword evidence="8" id="KW-0472">Membrane</keyword>
<comment type="subcellular location">
    <subcellularLocation>
        <location evidence="1 12">Endoplasmic reticulum membrane</location>
        <topology evidence="1 12">Single-pass type II membrane protein</topology>
    </subcellularLocation>
</comment>
<dbReference type="EC" id="3.2.1.106" evidence="11 12"/>
<comment type="similarity">
    <text evidence="2 12">Belongs to the glycosyl hydrolase 63 family.</text>
</comment>
<comment type="function">
    <text evidence="12">Cleaves the distal alpha 1,2-linked glucose residue from the Glc(3)Man(9)GlcNAc(2) oligosaccharide precursor.</text>
</comment>
<keyword evidence="6" id="KW-0735">Signal-anchor</keyword>
<evidence type="ECO:0000313" key="16">
    <source>
        <dbReference type="EMBL" id="KAJ2688056.1"/>
    </source>
</evidence>
<dbReference type="GO" id="GO:0006487">
    <property type="term" value="P:protein N-linked glycosylation"/>
    <property type="evidence" value="ECO:0007669"/>
    <property type="project" value="UniProtKB-UniRule"/>
</dbReference>
<keyword evidence="7" id="KW-1133">Transmembrane helix</keyword>